<evidence type="ECO:0000256" key="1">
    <source>
        <dbReference type="ARBA" id="ARBA00006611"/>
    </source>
</evidence>
<dbReference type="GO" id="GO:0016887">
    <property type="term" value="F:ATP hydrolysis activity"/>
    <property type="evidence" value="ECO:0007669"/>
    <property type="project" value="TreeGrafter"/>
</dbReference>
<comment type="similarity">
    <text evidence="1">Belongs to the GSP E family.</text>
</comment>
<dbReference type="CDD" id="cd01129">
    <property type="entry name" value="PulE-GspE-like"/>
    <property type="match status" value="1"/>
</dbReference>
<keyword evidence="2" id="KW-0547">Nucleotide-binding</keyword>
<feature type="domain" description="AAA+ ATPase" evidence="4">
    <location>
        <begin position="167"/>
        <end position="288"/>
    </location>
</feature>
<protein>
    <submittedName>
        <fullName evidence="5">Type II/IV secretion system protein</fullName>
    </submittedName>
</protein>
<dbReference type="Pfam" id="PF00437">
    <property type="entry name" value="T2SSE"/>
    <property type="match status" value="1"/>
</dbReference>
<name>A0A5D6WN68_9FIRM</name>
<dbReference type="GO" id="GO:0005524">
    <property type="term" value="F:ATP binding"/>
    <property type="evidence" value="ECO:0007669"/>
    <property type="project" value="UniProtKB-KW"/>
</dbReference>
<evidence type="ECO:0000313" key="5">
    <source>
        <dbReference type="EMBL" id="TYZ28842.1"/>
    </source>
</evidence>
<dbReference type="GO" id="GO:0005886">
    <property type="term" value="C:plasma membrane"/>
    <property type="evidence" value="ECO:0007669"/>
    <property type="project" value="TreeGrafter"/>
</dbReference>
<evidence type="ECO:0000259" key="4">
    <source>
        <dbReference type="SMART" id="SM00382"/>
    </source>
</evidence>
<comment type="caution">
    <text evidence="5">The sequence shown here is derived from an EMBL/GenBank/DDBJ whole genome shotgun (WGS) entry which is preliminary data.</text>
</comment>
<dbReference type="AlphaFoldDB" id="A0A5D6WN68"/>
<sequence length="416" mass="45947">MLAAEENWNWLIGQALREVRQGNVAAGRSSAVVRLADWLLDRSISQRASDLHLEPLATGMRLRYRIDGILQQAAEQIPLELTAPLLSRLKVMAGMDIAQHQRPQDGHIRYDDGRGAGLDIRVSVMPVLHGEMMVLRFMDLDEQLLRVAELGFSLANQQKFEQLIHRPAGLLVIAGPMGAGKTTTLYAALSELNQSECSLLTLEDPVERELPGVNQVQINPKAGLDYVTGLKAALRQDTQVVLLSEIRDAEAAEMAVRIGLTGHQVMTTLHTETAAAVIFRLLEMGIAPYLLAATLSGIVAQRLVRRICPHCREEYQPEPEAPETLLLGKRYRRGETLWRGRGCAACGGTGYRGRLALHEILLIDSAVRQAILQTGSRQEIERLALQQGMQTLWQDGVVKAEQGLTTLAEVKRVLYG</sequence>
<dbReference type="Gene3D" id="3.30.450.90">
    <property type="match status" value="1"/>
</dbReference>
<dbReference type="SMART" id="SM00382">
    <property type="entry name" value="AAA"/>
    <property type="match status" value="1"/>
</dbReference>
<dbReference type="InterPro" id="IPR003593">
    <property type="entry name" value="AAA+_ATPase"/>
</dbReference>
<dbReference type="Gene3D" id="3.40.50.300">
    <property type="entry name" value="P-loop containing nucleotide triphosphate hydrolases"/>
    <property type="match status" value="1"/>
</dbReference>
<dbReference type="RefSeq" id="WP_149189075.1">
    <property type="nucleotide sequence ID" value="NZ_VTOZ01000012.1"/>
</dbReference>
<keyword evidence="3" id="KW-0067">ATP-binding</keyword>
<gene>
    <name evidence="5" type="ORF">FZ041_07135</name>
</gene>
<dbReference type="EMBL" id="VTOZ01000012">
    <property type="protein sequence ID" value="TYZ28842.1"/>
    <property type="molecule type" value="Genomic_DNA"/>
</dbReference>
<dbReference type="PANTHER" id="PTHR30258:SF2">
    <property type="entry name" value="COMG OPERON PROTEIN 1"/>
    <property type="match status" value="1"/>
</dbReference>
<keyword evidence="6" id="KW-1185">Reference proteome</keyword>
<accession>A0A5D6WN68</accession>
<dbReference type="PANTHER" id="PTHR30258">
    <property type="entry name" value="TYPE II SECRETION SYSTEM PROTEIN GSPE-RELATED"/>
    <property type="match status" value="1"/>
</dbReference>
<organism evidence="5 6">
    <name type="scientific">Selenomonas caprae</name>
    <dbReference type="NCBI Taxonomy" id="2606905"/>
    <lineage>
        <taxon>Bacteria</taxon>
        <taxon>Bacillati</taxon>
        <taxon>Bacillota</taxon>
        <taxon>Negativicutes</taxon>
        <taxon>Selenomonadales</taxon>
        <taxon>Selenomonadaceae</taxon>
        <taxon>Selenomonas</taxon>
    </lineage>
</organism>
<reference evidence="5 6" key="1">
    <citation type="submission" date="2019-08" db="EMBL/GenBank/DDBJ databases">
        <title>Selenomonas sp. mPRGC5 and Selenomonas sp. mPRGC8 isolated from ruminal fluid of dairy goat (Capra hircus).</title>
        <authorList>
            <person name="Poothong S."/>
            <person name="Nuengjamnong C."/>
            <person name="Tanasupawat S."/>
        </authorList>
    </citation>
    <scope>NUCLEOTIDE SEQUENCE [LARGE SCALE GENOMIC DNA]</scope>
    <source>
        <strain evidence="6">mPRGC8</strain>
    </source>
</reference>
<dbReference type="InterPro" id="IPR027417">
    <property type="entry name" value="P-loop_NTPase"/>
</dbReference>
<dbReference type="InterPro" id="IPR001482">
    <property type="entry name" value="T2SS/T4SS_dom"/>
</dbReference>
<evidence type="ECO:0000256" key="2">
    <source>
        <dbReference type="ARBA" id="ARBA00022741"/>
    </source>
</evidence>
<dbReference type="SUPFAM" id="SSF52540">
    <property type="entry name" value="P-loop containing nucleoside triphosphate hydrolases"/>
    <property type="match status" value="1"/>
</dbReference>
<proteinExistence type="inferred from homology"/>
<evidence type="ECO:0000256" key="3">
    <source>
        <dbReference type="ARBA" id="ARBA00022840"/>
    </source>
</evidence>
<evidence type="ECO:0000313" key="6">
    <source>
        <dbReference type="Proteomes" id="UP000322783"/>
    </source>
</evidence>
<dbReference type="Proteomes" id="UP000322783">
    <property type="component" value="Unassembled WGS sequence"/>
</dbReference>